<dbReference type="InterPro" id="IPR008927">
    <property type="entry name" value="6-PGluconate_DH-like_C_sf"/>
</dbReference>
<comment type="subcellular location">
    <subcellularLocation>
        <location evidence="1">Mitochondrion matrix</location>
    </subcellularLocation>
</comment>
<dbReference type="InterPro" id="IPR006108">
    <property type="entry name" value="3HC_DH_C"/>
</dbReference>
<keyword evidence="5" id="KW-0496">Mitochondrion</keyword>
<dbReference type="GO" id="GO:0003857">
    <property type="term" value="F:(3S)-3-hydroxyacyl-CoA dehydrogenase (NAD+) activity"/>
    <property type="evidence" value="ECO:0007669"/>
    <property type="project" value="UniProtKB-EC"/>
</dbReference>
<evidence type="ECO:0000313" key="9">
    <source>
        <dbReference type="EMBL" id="KAG5442925.1"/>
    </source>
</evidence>
<evidence type="ECO:0000256" key="3">
    <source>
        <dbReference type="ARBA" id="ARBA00023002"/>
    </source>
</evidence>
<organism evidence="9 10">
    <name type="scientific">Clonorchis sinensis</name>
    <name type="common">Chinese liver fluke</name>
    <dbReference type="NCBI Taxonomy" id="79923"/>
    <lineage>
        <taxon>Eukaryota</taxon>
        <taxon>Metazoa</taxon>
        <taxon>Spiralia</taxon>
        <taxon>Lophotrochozoa</taxon>
        <taxon>Platyhelminthes</taxon>
        <taxon>Trematoda</taxon>
        <taxon>Digenea</taxon>
        <taxon>Opisthorchiida</taxon>
        <taxon>Opisthorchiata</taxon>
        <taxon>Opisthorchiidae</taxon>
        <taxon>Clonorchis</taxon>
    </lineage>
</organism>
<dbReference type="GO" id="GO:0006635">
    <property type="term" value="P:fatty acid beta-oxidation"/>
    <property type="evidence" value="ECO:0007669"/>
    <property type="project" value="TreeGrafter"/>
</dbReference>
<dbReference type="InterPro" id="IPR013328">
    <property type="entry name" value="6PGD_dom2"/>
</dbReference>
<evidence type="ECO:0000256" key="1">
    <source>
        <dbReference type="ARBA" id="ARBA00004305"/>
    </source>
</evidence>
<comment type="pathway">
    <text evidence="2">Lipid metabolism; fatty acid beta-oxidation.</text>
</comment>
<dbReference type="Gene3D" id="1.10.1040.10">
    <property type="entry name" value="N-(1-d-carboxylethyl)-l-norvaline Dehydrogenase, domain 2"/>
    <property type="match status" value="1"/>
</dbReference>
<dbReference type="OrthoDB" id="5958943at2759"/>
<dbReference type="Gene3D" id="3.40.50.720">
    <property type="entry name" value="NAD(P)-binding Rossmann-like Domain"/>
    <property type="match status" value="1"/>
</dbReference>
<keyword evidence="10" id="KW-1185">Reference proteome</keyword>
<dbReference type="SUPFAM" id="SSF51735">
    <property type="entry name" value="NAD(P)-binding Rossmann-fold domains"/>
    <property type="match status" value="1"/>
</dbReference>
<proteinExistence type="predicted"/>
<reference evidence="9 10" key="2">
    <citation type="journal article" date="2021" name="Genomics">
        <title>High-quality reference genome for Clonorchis sinensis.</title>
        <authorList>
            <person name="Young N.D."/>
            <person name="Stroehlein A.J."/>
            <person name="Kinkar L."/>
            <person name="Wang T."/>
            <person name="Sohn W.M."/>
            <person name="Chang B.C.H."/>
            <person name="Kaur P."/>
            <person name="Weisz D."/>
            <person name="Dudchenko O."/>
            <person name="Aiden E.L."/>
            <person name="Korhonen P.K."/>
            <person name="Gasser R.B."/>
        </authorList>
    </citation>
    <scope>NUCLEOTIDE SEQUENCE [LARGE SCALE GENOMIC DNA]</scope>
    <source>
        <strain evidence="9">Cs-k2</strain>
    </source>
</reference>
<dbReference type="InterPro" id="IPR036291">
    <property type="entry name" value="NAD(P)-bd_dom_sf"/>
</dbReference>
<dbReference type="FunFam" id="3.40.50.720:FF:000009">
    <property type="entry name" value="Fatty oxidation complex, alpha subunit"/>
    <property type="match status" value="1"/>
</dbReference>
<evidence type="ECO:0000256" key="2">
    <source>
        <dbReference type="ARBA" id="ARBA00005005"/>
    </source>
</evidence>
<dbReference type="GO" id="GO:0070403">
    <property type="term" value="F:NAD+ binding"/>
    <property type="evidence" value="ECO:0007669"/>
    <property type="project" value="InterPro"/>
</dbReference>
<accession>A0A8T1M274</accession>
<sequence>MASTPKSVGATTYQYDHGQRKTYTPKPYVDFGRHAWWYTGTSAVLLMQSAARTVLPRVGNFTNSLRGLKYISVVGGGLMGTGIAQVCVQNGHAVNLVDLDHSVLSKSVDAIRQNAHRFARKKYPNDDSSAASFADSCLANLETYTSIEEAVHGADLVIEAIVEKLPAKQSLFLEVEKYASPECLLVSNTSSLSLRQISSVLSDQERFGGLHFFQPAPVLRLVEVVRTTHTSETTFQLLVEFVRSLDKVPIACRDTPGYIVNRLLLPYLLDSIRMVERGFATPHDVDLGMKLGASHPMGPFELCDFIGLDTLKYICESLTDQMSDDPTFMCPNMLHHLVDEGRLGKKTRHGFFKYDAQGKMIVEEHR</sequence>
<dbReference type="Proteomes" id="UP000286415">
    <property type="component" value="Unassembled WGS sequence"/>
</dbReference>
<dbReference type="Pfam" id="PF00725">
    <property type="entry name" value="3HCDH"/>
    <property type="match status" value="1"/>
</dbReference>
<keyword evidence="4" id="KW-0520">NAD</keyword>
<comment type="caution">
    <text evidence="9">The sequence shown here is derived from an EMBL/GenBank/DDBJ whole genome shotgun (WGS) entry which is preliminary data.</text>
</comment>
<dbReference type="PANTHER" id="PTHR43561">
    <property type="match status" value="1"/>
</dbReference>
<dbReference type="Pfam" id="PF02737">
    <property type="entry name" value="3HCDH_N"/>
    <property type="match status" value="1"/>
</dbReference>
<feature type="domain" description="3-hydroxyacyl-CoA dehydrogenase NAD binding" evidence="8">
    <location>
        <begin position="71"/>
        <end position="255"/>
    </location>
</feature>
<evidence type="ECO:0000259" key="8">
    <source>
        <dbReference type="Pfam" id="PF02737"/>
    </source>
</evidence>
<dbReference type="SUPFAM" id="SSF48179">
    <property type="entry name" value="6-phosphogluconate dehydrogenase C-terminal domain-like"/>
    <property type="match status" value="1"/>
</dbReference>
<dbReference type="PANTHER" id="PTHR43561:SF1">
    <property type="entry name" value="HYDROXY-ACYL-COA DEHYDROGENASE"/>
    <property type="match status" value="1"/>
</dbReference>
<evidence type="ECO:0000259" key="7">
    <source>
        <dbReference type="Pfam" id="PF00725"/>
    </source>
</evidence>
<dbReference type="GO" id="GO:0005759">
    <property type="term" value="C:mitochondrial matrix"/>
    <property type="evidence" value="ECO:0007669"/>
    <property type="project" value="UniProtKB-SubCell"/>
</dbReference>
<evidence type="ECO:0000256" key="5">
    <source>
        <dbReference type="ARBA" id="ARBA00023128"/>
    </source>
</evidence>
<evidence type="ECO:0000256" key="4">
    <source>
        <dbReference type="ARBA" id="ARBA00023027"/>
    </source>
</evidence>
<comment type="catalytic activity">
    <reaction evidence="6">
        <text>a (3S)-3-hydroxyacyl-CoA + NAD(+) = a 3-oxoacyl-CoA + NADH + H(+)</text>
        <dbReference type="Rhea" id="RHEA:22432"/>
        <dbReference type="ChEBI" id="CHEBI:15378"/>
        <dbReference type="ChEBI" id="CHEBI:57318"/>
        <dbReference type="ChEBI" id="CHEBI:57540"/>
        <dbReference type="ChEBI" id="CHEBI:57945"/>
        <dbReference type="ChEBI" id="CHEBI:90726"/>
        <dbReference type="EC" id="1.1.1.35"/>
    </reaction>
</comment>
<dbReference type="InterPro" id="IPR052242">
    <property type="entry name" value="Mito_3-hydroxyacyl-CoA_DH"/>
</dbReference>
<reference evidence="9 10" key="1">
    <citation type="journal article" date="2018" name="Biotechnol. Adv.">
        <title>Improved genomic resources and new bioinformatic workflow for the carcinogenic parasite Clonorchis sinensis: Biotechnological implications.</title>
        <authorList>
            <person name="Wang D."/>
            <person name="Korhonen P.K."/>
            <person name="Gasser R.B."/>
            <person name="Young N.D."/>
        </authorList>
    </citation>
    <scope>NUCLEOTIDE SEQUENCE [LARGE SCALE GENOMIC DNA]</scope>
    <source>
        <strain evidence="9">Cs-k2</strain>
    </source>
</reference>
<protein>
    <submittedName>
        <fullName evidence="9">3-hydroxyacyl-CoA dehydrogenase</fullName>
    </submittedName>
</protein>
<evidence type="ECO:0000256" key="6">
    <source>
        <dbReference type="ARBA" id="ARBA00049556"/>
    </source>
</evidence>
<dbReference type="InterPro" id="IPR006176">
    <property type="entry name" value="3-OHacyl-CoA_DH_NAD-bd"/>
</dbReference>
<feature type="domain" description="3-hydroxyacyl-CoA dehydrogenase C-terminal" evidence="7">
    <location>
        <begin position="257"/>
        <end position="354"/>
    </location>
</feature>
<name>A0A8T1M274_CLOSI</name>
<dbReference type="EMBL" id="NIRI02000056">
    <property type="protein sequence ID" value="KAG5442925.1"/>
    <property type="molecule type" value="Genomic_DNA"/>
</dbReference>
<evidence type="ECO:0000313" key="10">
    <source>
        <dbReference type="Proteomes" id="UP000286415"/>
    </source>
</evidence>
<keyword evidence="3" id="KW-0560">Oxidoreductase</keyword>
<dbReference type="AlphaFoldDB" id="A0A8T1M274"/>
<gene>
    <name evidence="9" type="ORF">CSKR_104768</name>
</gene>